<protein>
    <submittedName>
        <fullName evidence="1">Uncharacterized protein</fullName>
    </submittedName>
</protein>
<evidence type="ECO:0000313" key="2">
    <source>
        <dbReference type="Proteomes" id="UP000790709"/>
    </source>
</evidence>
<dbReference type="EMBL" id="MU266787">
    <property type="protein sequence ID" value="KAH7918444.1"/>
    <property type="molecule type" value="Genomic_DNA"/>
</dbReference>
<reference evidence="1" key="1">
    <citation type="journal article" date="2021" name="New Phytol.">
        <title>Evolutionary innovations through gain and loss of genes in the ectomycorrhizal Boletales.</title>
        <authorList>
            <person name="Wu G."/>
            <person name="Miyauchi S."/>
            <person name="Morin E."/>
            <person name="Kuo A."/>
            <person name="Drula E."/>
            <person name="Varga T."/>
            <person name="Kohler A."/>
            <person name="Feng B."/>
            <person name="Cao Y."/>
            <person name="Lipzen A."/>
            <person name="Daum C."/>
            <person name="Hundley H."/>
            <person name="Pangilinan J."/>
            <person name="Johnson J."/>
            <person name="Barry K."/>
            <person name="LaButti K."/>
            <person name="Ng V."/>
            <person name="Ahrendt S."/>
            <person name="Min B."/>
            <person name="Choi I.G."/>
            <person name="Park H."/>
            <person name="Plett J.M."/>
            <person name="Magnuson J."/>
            <person name="Spatafora J.W."/>
            <person name="Nagy L.G."/>
            <person name="Henrissat B."/>
            <person name="Grigoriev I.V."/>
            <person name="Yang Z.L."/>
            <person name="Xu J."/>
            <person name="Martin F.M."/>
        </authorList>
    </citation>
    <scope>NUCLEOTIDE SEQUENCE</scope>
    <source>
        <strain evidence="1">KUC20120723A-06</strain>
    </source>
</reference>
<comment type="caution">
    <text evidence="1">The sequence shown here is derived from an EMBL/GenBank/DDBJ whole genome shotgun (WGS) entry which is preliminary data.</text>
</comment>
<organism evidence="1 2">
    <name type="scientific">Leucogyrophana mollusca</name>
    <dbReference type="NCBI Taxonomy" id="85980"/>
    <lineage>
        <taxon>Eukaryota</taxon>
        <taxon>Fungi</taxon>
        <taxon>Dikarya</taxon>
        <taxon>Basidiomycota</taxon>
        <taxon>Agaricomycotina</taxon>
        <taxon>Agaricomycetes</taxon>
        <taxon>Agaricomycetidae</taxon>
        <taxon>Boletales</taxon>
        <taxon>Boletales incertae sedis</taxon>
        <taxon>Leucogyrophana</taxon>
    </lineage>
</organism>
<accession>A0ACB8AZ62</accession>
<feature type="non-terminal residue" evidence="1">
    <location>
        <position position="1"/>
    </location>
</feature>
<feature type="non-terminal residue" evidence="1">
    <location>
        <position position="91"/>
    </location>
</feature>
<evidence type="ECO:0000313" key="1">
    <source>
        <dbReference type="EMBL" id="KAH7918444.1"/>
    </source>
</evidence>
<name>A0ACB8AZ62_9AGAM</name>
<sequence>DITIRWISGHDGVAGNEEADKQAKLAATSRRNSSPNRDLPLYLRTGLTSSLSALKQSHAKDMKMKWDEQWKLSPRYARTNRIDPKLPLASF</sequence>
<proteinExistence type="predicted"/>
<dbReference type="Proteomes" id="UP000790709">
    <property type="component" value="Unassembled WGS sequence"/>
</dbReference>
<gene>
    <name evidence="1" type="ORF">BV22DRAFT_977468</name>
</gene>
<keyword evidence="2" id="KW-1185">Reference proteome</keyword>